<comment type="caution">
    <text evidence="9">The sequence shown here is derived from an EMBL/GenBank/DDBJ whole genome shotgun (WGS) entry which is preliminary data.</text>
</comment>
<accession>A0AAD2CZ33</accession>
<keyword evidence="5 6" id="KW-0472">Membrane</keyword>
<feature type="transmembrane region" description="Helical" evidence="6">
    <location>
        <begin position="37"/>
        <end position="55"/>
    </location>
</feature>
<organism evidence="9 10">
    <name type="scientific">Euplotes crassus</name>
    <dbReference type="NCBI Taxonomy" id="5936"/>
    <lineage>
        <taxon>Eukaryota</taxon>
        <taxon>Sar</taxon>
        <taxon>Alveolata</taxon>
        <taxon>Ciliophora</taxon>
        <taxon>Intramacronucleata</taxon>
        <taxon>Spirotrichea</taxon>
        <taxon>Hypotrichia</taxon>
        <taxon>Euplotida</taxon>
        <taxon>Euplotidae</taxon>
        <taxon>Moneuplotes</taxon>
    </lineage>
</organism>
<dbReference type="Pfam" id="PF07970">
    <property type="entry name" value="COPIIcoated_ERV"/>
    <property type="match status" value="1"/>
</dbReference>
<evidence type="ECO:0000256" key="6">
    <source>
        <dbReference type="SAM" id="Phobius"/>
    </source>
</evidence>
<evidence type="ECO:0000259" key="8">
    <source>
        <dbReference type="Pfam" id="PF13850"/>
    </source>
</evidence>
<comment type="similarity">
    <text evidence="2">Belongs to the ERGIC family.</text>
</comment>
<keyword evidence="3 6" id="KW-0812">Transmembrane</keyword>
<protein>
    <submittedName>
        <fullName evidence="9">Uncharacterized protein</fullName>
    </submittedName>
</protein>
<evidence type="ECO:0000256" key="1">
    <source>
        <dbReference type="ARBA" id="ARBA00004141"/>
    </source>
</evidence>
<dbReference type="PANTHER" id="PTHR10984">
    <property type="entry name" value="ENDOPLASMIC RETICULUM-GOLGI INTERMEDIATE COMPARTMENT PROTEIN"/>
    <property type="match status" value="1"/>
</dbReference>
<gene>
    <name evidence="9" type="ORF">ECRASSUSDP1_LOCUS15790</name>
</gene>
<dbReference type="InterPro" id="IPR039542">
    <property type="entry name" value="Erv_N"/>
</dbReference>
<keyword evidence="4 6" id="KW-1133">Transmembrane helix</keyword>
<dbReference type="Proteomes" id="UP001295684">
    <property type="component" value="Unassembled WGS sequence"/>
</dbReference>
<dbReference type="AlphaFoldDB" id="A0AAD2CZ33"/>
<evidence type="ECO:0000313" key="10">
    <source>
        <dbReference type="Proteomes" id="UP001295684"/>
    </source>
</evidence>
<feature type="domain" description="Endoplasmic reticulum vesicle transporter N-terminal" evidence="8">
    <location>
        <begin position="12"/>
        <end position="70"/>
    </location>
</feature>
<dbReference type="InterPro" id="IPR012936">
    <property type="entry name" value="Erv_C"/>
</dbReference>
<sequence length="322" mass="36798">MSREESFVTRVLKSCDMYKKLPNDLYEETRSNNTSRVIIIFIIVILCFSELSMYLNPEFASDLQIEDVIGSHSIDLEGTLKKRVLDKDGKVLEVIDPNNRDHDTETVVRKTIEDMDMNKGCNLKGTLIVNKINGNFHISSHAYGEAVRMLIAKKRLLDFEHQINHLSFGAEDHISKITQLTGGYNLSPLDKVGESIHPTNKAGHMHHTHTVYYLDIMATKYYIGAEDEYSAHEYTFSMQTKNTHGFPAIFFKFELSPLFINYRVTENAFIIFFIRCCAIIGGVHTISGIFKILRSNSQKSKEKSYRKAYNNIEDTSLDSSVT</sequence>
<evidence type="ECO:0000259" key="7">
    <source>
        <dbReference type="Pfam" id="PF07970"/>
    </source>
</evidence>
<proteinExistence type="inferred from homology"/>
<evidence type="ECO:0000256" key="2">
    <source>
        <dbReference type="ARBA" id="ARBA00005648"/>
    </source>
</evidence>
<comment type="subcellular location">
    <subcellularLocation>
        <location evidence="1">Membrane</location>
        <topology evidence="1">Multi-pass membrane protein</topology>
    </subcellularLocation>
</comment>
<dbReference type="PANTHER" id="PTHR10984:SF25">
    <property type="entry name" value="ENDOPLASMIC RETICULUM-GOLGI INTERMEDIATE COMPARTMENT PROTEIN 3"/>
    <property type="match status" value="1"/>
</dbReference>
<dbReference type="GO" id="GO:0016020">
    <property type="term" value="C:membrane"/>
    <property type="evidence" value="ECO:0007669"/>
    <property type="project" value="UniProtKB-SubCell"/>
</dbReference>
<evidence type="ECO:0000256" key="3">
    <source>
        <dbReference type="ARBA" id="ARBA00022692"/>
    </source>
</evidence>
<evidence type="ECO:0000313" key="9">
    <source>
        <dbReference type="EMBL" id="CAI2374437.1"/>
    </source>
</evidence>
<name>A0AAD2CZ33_EUPCR</name>
<dbReference type="EMBL" id="CAMPGE010015838">
    <property type="protein sequence ID" value="CAI2374437.1"/>
    <property type="molecule type" value="Genomic_DNA"/>
</dbReference>
<keyword evidence="10" id="KW-1185">Reference proteome</keyword>
<evidence type="ECO:0000256" key="5">
    <source>
        <dbReference type="ARBA" id="ARBA00023136"/>
    </source>
</evidence>
<reference evidence="9" key="1">
    <citation type="submission" date="2023-07" db="EMBL/GenBank/DDBJ databases">
        <authorList>
            <consortium name="AG Swart"/>
            <person name="Singh M."/>
            <person name="Singh A."/>
            <person name="Seah K."/>
            <person name="Emmerich C."/>
        </authorList>
    </citation>
    <scope>NUCLEOTIDE SEQUENCE</scope>
    <source>
        <strain evidence="9">DP1</strain>
    </source>
</reference>
<feature type="transmembrane region" description="Helical" evidence="6">
    <location>
        <begin position="268"/>
        <end position="293"/>
    </location>
</feature>
<evidence type="ECO:0000256" key="4">
    <source>
        <dbReference type="ARBA" id="ARBA00022989"/>
    </source>
</evidence>
<dbReference type="GO" id="GO:0030134">
    <property type="term" value="C:COPII-coated ER to Golgi transport vesicle"/>
    <property type="evidence" value="ECO:0007669"/>
    <property type="project" value="TreeGrafter"/>
</dbReference>
<dbReference type="InterPro" id="IPR045888">
    <property type="entry name" value="Erv"/>
</dbReference>
<dbReference type="GO" id="GO:0005783">
    <property type="term" value="C:endoplasmic reticulum"/>
    <property type="evidence" value="ECO:0007669"/>
    <property type="project" value="TreeGrafter"/>
</dbReference>
<feature type="domain" description="Endoplasmic reticulum vesicle transporter C-terminal" evidence="7">
    <location>
        <begin position="115"/>
        <end position="289"/>
    </location>
</feature>
<dbReference type="Pfam" id="PF13850">
    <property type="entry name" value="ERGIC_N"/>
    <property type="match status" value="1"/>
</dbReference>